<evidence type="ECO:0000256" key="2">
    <source>
        <dbReference type="SAM" id="MobiDB-lite"/>
    </source>
</evidence>
<protein>
    <submittedName>
        <fullName evidence="4">Universal stress protein</fullName>
    </submittedName>
</protein>
<evidence type="ECO:0000256" key="1">
    <source>
        <dbReference type="ARBA" id="ARBA00008791"/>
    </source>
</evidence>
<reference evidence="5" key="1">
    <citation type="journal article" date="2019" name="Int. J. Syst. Evol. Microbiol.">
        <title>The Global Catalogue of Microorganisms (GCM) 10K type strain sequencing project: providing services to taxonomists for standard genome sequencing and annotation.</title>
        <authorList>
            <consortium name="The Broad Institute Genomics Platform"/>
            <consortium name="The Broad Institute Genome Sequencing Center for Infectious Disease"/>
            <person name="Wu L."/>
            <person name="Ma J."/>
        </authorList>
    </citation>
    <scope>NUCLEOTIDE SEQUENCE [LARGE SCALE GENOMIC DNA]</scope>
    <source>
        <strain evidence="5">JCM 15614</strain>
    </source>
</reference>
<sequence length="313" mass="32482">MSTSAPFAPSDRTDDDSGGGAAPEPRAPGDDEPAGRDVVVGVDGSEVALGAVRWAAREAARRGTGLRIVHAATYLGRKVAAGMPSPELPHARRIAAQAYTVARHTEHDLAATTEVVPAEPIAALMRAAAGSELVVLGSSTTGAADEMVLAPIALRMAARATRPVVVVPRLRGSIEGRPVVAVLGIGDADDDAAVAEFAAAAAERAGVGVSILQTRAPERALASWADDLETWRERFPSLSVERSALPGASAGDVLSAACPSPLLVMSTGQGTLLHRSLDGPHRWLMRHCTSPMALIPQVHRADREPREEIVALG</sequence>
<comment type="similarity">
    <text evidence="1">Belongs to the universal stress protein A family.</text>
</comment>
<dbReference type="Proteomes" id="UP001499924">
    <property type="component" value="Unassembled WGS sequence"/>
</dbReference>
<name>A0ABP6PQL5_9ACTN</name>
<dbReference type="InterPro" id="IPR006016">
    <property type="entry name" value="UspA"/>
</dbReference>
<keyword evidence="5" id="KW-1185">Reference proteome</keyword>
<proteinExistence type="inferred from homology"/>
<evidence type="ECO:0000259" key="3">
    <source>
        <dbReference type="Pfam" id="PF00582"/>
    </source>
</evidence>
<organism evidence="4 5">
    <name type="scientific">Blastococcus jejuensis</name>
    <dbReference type="NCBI Taxonomy" id="351224"/>
    <lineage>
        <taxon>Bacteria</taxon>
        <taxon>Bacillati</taxon>
        <taxon>Actinomycetota</taxon>
        <taxon>Actinomycetes</taxon>
        <taxon>Geodermatophilales</taxon>
        <taxon>Geodermatophilaceae</taxon>
        <taxon>Blastococcus</taxon>
    </lineage>
</organism>
<evidence type="ECO:0000313" key="5">
    <source>
        <dbReference type="Proteomes" id="UP001499924"/>
    </source>
</evidence>
<accession>A0ABP6PQL5</accession>
<dbReference type="Gene3D" id="3.40.50.12370">
    <property type="match status" value="1"/>
</dbReference>
<dbReference type="EMBL" id="BAAAVV010000024">
    <property type="protein sequence ID" value="GAA3185785.1"/>
    <property type="molecule type" value="Genomic_DNA"/>
</dbReference>
<dbReference type="InterPro" id="IPR006015">
    <property type="entry name" value="Universal_stress_UspA"/>
</dbReference>
<comment type="caution">
    <text evidence="4">The sequence shown here is derived from an EMBL/GenBank/DDBJ whole genome shotgun (WGS) entry which is preliminary data.</text>
</comment>
<gene>
    <name evidence="4" type="ORF">GCM10010531_45000</name>
</gene>
<feature type="domain" description="UspA" evidence="3">
    <location>
        <begin position="36"/>
        <end position="168"/>
    </location>
</feature>
<feature type="region of interest" description="Disordered" evidence="2">
    <location>
        <begin position="1"/>
        <end position="36"/>
    </location>
</feature>
<dbReference type="Pfam" id="PF00582">
    <property type="entry name" value="Usp"/>
    <property type="match status" value="1"/>
</dbReference>
<dbReference type="PRINTS" id="PR01438">
    <property type="entry name" value="UNVRSLSTRESS"/>
</dbReference>
<dbReference type="RefSeq" id="WP_344691617.1">
    <property type="nucleotide sequence ID" value="NZ_BAAAVV010000024.1"/>
</dbReference>
<evidence type="ECO:0000313" key="4">
    <source>
        <dbReference type="EMBL" id="GAA3185785.1"/>
    </source>
</evidence>
<dbReference type="SUPFAM" id="SSF52402">
    <property type="entry name" value="Adenine nucleotide alpha hydrolases-like"/>
    <property type="match status" value="1"/>
</dbReference>